<name>A0A0L9VME7_PHAAN</name>
<accession>A0A0L9VME7</accession>
<dbReference type="Proteomes" id="UP000053144">
    <property type="component" value="Chromosome 10"/>
</dbReference>
<proteinExistence type="predicted"/>
<dbReference type="EMBL" id="CM003380">
    <property type="protein sequence ID" value="KOM55914.1"/>
    <property type="molecule type" value="Genomic_DNA"/>
</dbReference>
<reference evidence="2" key="1">
    <citation type="journal article" date="2015" name="Proc. Natl. Acad. Sci. U.S.A.">
        <title>Genome sequencing of adzuki bean (Vigna angularis) provides insight into high starch and low fat accumulation and domestication.</title>
        <authorList>
            <person name="Yang K."/>
            <person name="Tian Z."/>
            <person name="Chen C."/>
            <person name="Luo L."/>
            <person name="Zhao B."/>
            <person name="Wang Z."/>
            <person name="Yu L."/>
            <person name="Li Y."/>
            <person name="Sun Y."/>
            <person name="Li W."/>
            <person name="Chen Y."/>
            <person name="Li Y."/>
            <person name="Zhang Y."/>
            <person name="Ai D."/>
            <person name="Zhao J."/>
            <person name="Shang C."/>
            <person name="Ma Y."/>
            <person name="Wu B."/>
            <person name="Wang M."/>
            <person name="Gao L."/>
            <person name="Sun D."/>
            <person name="Zhang P."/>
            <person name="Guo F."/>
            <person name="Wang W."/>
            <person name="Li Y."/>
            <person name="Wang J."/>
            <person name="Varshney R.K."/>
            <person name="Wang J."/>
            <person name="Ling H.Q."/>
            <person name="Wan P."/>
        </authorList>
    </citation>
    <scope>NUCLEOTIDE SEQUENCE</scope>
    <source>
        <strain evidence="2">cv. Jingnong 6</strain>
    </source>
</reference>
<evidence type="ECO:0000313" key="2">
    <source>
        <dbReference type="Proteomes" id="UP000053144"/>
    </source>
</evidence>
<organism evidence="1 2">
    <name type="scientific">Phaseolus angularis</name>
    <name type="common">Azuki bean</name>
    <name type="synonym">Vigna angularis</name>
    <dbReference type="NCBI Taxonomy" id="3914"/>
    <lineage>
        <taxon>Eukaryota</taxon>
        <taxon>Viridiplantae</taxon>
        <taxon>Streptophyta</taxon>
        <taxon>Embryophyta</taxon>
        <taxon>Tracheophyta</taxon>
        <taxon>Spermatophyta</taxon>
        <taxon>Magnoliopsida</taxon>
        <taxon>eudicotyledons</taxon>
        <taxon>Gunneridae</taxon>
        <taxon>Pentapetalae</taxon>
        <taxon>rosids</taxon>
        <taxon>fabids</taxon>
        <taxon>Fabales</taxon>
        <taxon>Fabaceae</taxon>
        <taxon>Papilionoideae</taxon>
        <taxon>50 kb inversion clade</taxon>
        <taxon>NPAAA clade</taxon>
        <taxon>indigoferoid/millettioid clade</taxon>
        <taxon>Phaseoleae</taxon>
        <taxon>Vigna</taxon>
    </lineage>
</organism>
<protein>
    <submittedName>
        <fullName evidence="1">Uncharacterized protein</fullName>
    </submittedName>
</protein>
<dbReference type="AlphaFoldDB" id="A0A0L9VME7"/>
<sequence>MVSQLSAMEALPLLSRWLHSNCEVVSCRVCVAIYGEEVHGGDGAIQGPSQHSRFGFSVGLRRRWRREGGEVDGGEIGRTREERLYAAFDGNNDNIY</sequence>
<evidence type="ECO:0000313" key="1">
    <source>
        <dbReference type="EMBL" id="KOM55914.1"/>
    </source>
</evidence>
<gene>
    <name evidence="1" type="ORF">LR48_Vigan10g180600</name>
</gene>
<dbReference type="Gramene" id="KOM55914">
    <property type="protein sequence ID" value="KOM55914"/>
    <property type="gene ID" value="LR48_Vigan10g180600"/>
</dbReference>